<gene>
    <name evidence="4" type="ORF">BUALT_Bualt06G0065300</name>
</gene>
<organism evidence="4 5">
    <name type="scientific">Buddleja alternifolia</name>
    <dbReference type="NCBI Taxonomy" id="168488"/>
    <lineage>
        <taxon>Eukaryota</taxon>
        <taxon>Viridiplantae</taxon>
        <taxon>Streptophyta</taxon>
        <taxon>Embryophyta</taxon>
        <taxon>Tracheophyta</taxon>
        <taxon>Spermatophyta</taxon>
        <taxon>Magnoliopsida</taxon>
        <taxon>eudicotyledons</taxon>
        <taxon>Gunneridae</taxon>
        <taxon>Pentapetalae</taxon>
        <taxon>asterids</taxon>
        <taxon>lamiids</taxon>
        <taxon>Lamiales</taxon>
        <taxon>Scrophulariaceae</taxon>
        <taxon>Buddlejeae</taxon>
        <taxon>Buddleja</taxon>
    </lineage>
</organism>
<evidence type="ECO:0000256" key="2">
    <source>
        <dbReference type="SAM" id="MobiDB-lite"/>
    </source>
</evidence>
<dbReference type="AlphaFoldDB" id="A0AAV6XP29"/>
<dbReference type="EMBL" id="WHWC01000006">
    <property type="protein sequence ID" value="KAG8380905.1"/>
    <property type="molecule type" value="Genomic_DNA"/>
</dbReference>
<evidence type="ECO:0000256" key="1">
    <source>
        <dbReference type="SAM" id="Coils"/>
    </source>
</evidence>
<dbReference type="SMART" id="SM00767">
    <property type="entry name" value="DCD"/>
    <property type="match status" value="1"/>
</dbReference>
<proteinExistence type="predicted"/>
<comment type="caution">
    <text evidence="4">The sequence shown here is derived from an EMBL/GenBank/DDBJ whole genome shotgun (WGS) entry which is preliminary data.</text>
</comment>
<dbReference type="PANTHER" id="PTHR46034">
    <property type="match status" value="1"/>
</dbReference>
<name>A0AAV6XP29_9LAMI</name>
<keyword evidence="5" id="KW-1185">Reference proteome</keyword>
<dbReference type="Pfam" id="PF10539">
    <property type="entry name" value="Dev_Cell_Death"/>
    <property type="match status" value="1"/>
</dbReference>
<protein>
    <recommendedName>
        <fullName evidence="3">DCD domain-containing protein</fullName>
    </recommendedName>
</protein>
<accession>A0AAV6XP29</accession>
<evidence type="ECO:0000313" key="5">
    <source>
        <dbReference type="Proteomes" id="UP000826271"/>
    </source>
</evidence>
<feature type="coiled-coil region" evidence="1">
    <location>
        <begin position="428"/>
        <end position="455"/>
    </location>
</feature>
<dbReference type="GO" id="GO:0034976">
    <property type="term" value="P:response to endoplasmic reticulum stress"/>
    <property type="evidence" value="ECO:0007669"/>
    <property type="project" value="InterPro"/>
</dbReference>
<evidence type="ECO:0000313" key="4">
    <source>
        <dbReference type="EMBL" id="KAG8380905.1"/>
    </source>
</evidence>
<dbReference type="InterPro" id="IPR044832">
    <property type="entry name" value="NRP-like"/>
</dbReference>
<sequence>MGAGRKTRTLHLKEKSEVSWTVNSNSLARNLRKNELGAVIFGCKHHTFKECLLKQIFGLPAAHFSYVKNVAPGLALFLFNYSDRTLHGIFEAKTAGQMNINPYAWIASEGAESTPYAAQVRVDVRRQCRPLFEEEFKPIISKNYYAERLFWFELDKDQARKLIKLFQSSPLPEKIPHPPNADKWNNIFDALSEGVDEAANDKFKDVEWEEYSGVADVKLKEKDEHSYASVLVNRNTSTSEKKWAELFKTSSFSYTLKNGEGLDSQKSKLKSSTSDCFDMEWEFASASHGMSKPLPQVCLDATNTEFDSYVAESWEEYAIEDNEVNETCKNESICLQDDERDSDGPDLPSSENSESVVVKAPGEALMENCESDHNHLATTNKDFRESGNTTHGEVLLDIHCSDFESVVVKLMQEIGGLKVSQLKQRQKVDFLEHELVHSKLEIDQLKKRCHKLESMASSTSDICDREDCLMGSIPTYEE</sequence>
<keyword evidence="1" id="KW-0175">Coiled coil</keyword>
<dbReference type="InterPro" id="IPR013989">
    <property type="entry name" value="Dev_and_cell_death_domain"/>
</dbReference>
<dbReference type="PROSITE" id="PS51222">
    <property type="entry name" value="DCD"/>
    <property type="match status" value="1"/>
</dbReference>
<dbReference type="PANTHER" id="PTHR46034:SF23">
    <property type="entry name" value="DCD (DEVELOPMENT AND CELL DEATH) DOMAIN PROTEIN"/>
    <property type="match status" value="1"/>
</dbReference>
<feature type="domain" description="DCD" evidence="3">
    <location>
        <begin position="34"/>
        <end position="168"/>
    </location>
</feature>
<reference evidence="4" key="1">
    <citation type="submission" date="2019-10" db="EMBL/GenBank/DDBJ databases">
        <authorList>
            <person name="Zhang R."/>
            <person name="Pan Y."/>
            <person name="Wang J."/>
            <person name="Ma R."/>
            <person name="Yu S."/>
        </authorList>
    </citation>
    <scope>NUCLEOTIDE SEQUENCE</scope>
    <source>
        <strain evidence="4">LA-IB0</strain>
        <tissue evidence="4">Leaf</tissue>
    </source>
</reference>
<dbReference type="Proteomes" id="UP000826271">
    <property type="component" value="Unassembled WGS sequence"/>
</dbReference>
<evidence type="ECO:0000259" key="3">
    <source>
        <dbReference type="PROSITE" id="PS51222"/>
    </source>
</evidence>
<feature type="region of interest" description="Disordered" evidence="2">
    <location>
        <begin position="336"/>
        <end position="356"/>
    </location>
</feature>